<keyword evidence="3" id="KW-1185">Reference proteome</keyword>
<accession>A0ABD2LPG4</accession>
<reference evidence="2 3" key="1">
    <citation type="submission" date="2024-10" db="EMBL/GenBank/DDBJ databases">
        <authorList>
            <person name="Kim D."/>
        </authorList>
    </citation>
    <scope>NUCLEOTIDE SEQUENCE [LARGE SCALE GENOMIC DNA]</scope>
    <source>
        <strain evidence="2">BH-2024</strain>
    </source>
</reference>
<dbReference type="Proteomes" id="UP001620626">
    <property type="component" value="Unassembled WGS sequence"/>
</dbReference>
<feature type="compositionally biased region" description="Basic and acidic residues" evidence="1">
    <location>
        <begin position="22"/>
        <end position="36"/>
    </location>
</feature>
<proteinExistence type="predicted"/>
<organism evidence="2 3">
    <name type="scientific">Heterodera trifolii</name>
    <dbReference type="NCBI Taxonomy" id="157864"/>
    <lineage>
        <taxon>Eukaryota</taxon>
        <taxon>Metazoa</taxon>
        <taxon>Ecdysozoa</taxon>
        <taxon>Nematoda</taxon>
        <taxon>Chromadorea</taxon>
        <taxon>Rhabditida</taxon>
        <taxon>Tylenchina</taxon>
        <taxon>Tylenchomorpha</taxon>
        <taxon>Tylenchoidea</taxon>
        <taxon>Heteroderidae</taxon>
        <taxon>Heteroderinae</taxon>
        <taxon>Heterodera</taxon>
    </lineage>
</organism>
<feature type="region of interest" description="Disordered" evidence="1">
    <location>
        <begin position="1"/>
        <end position="36"/>
    </location>
</feature>
<evidence type="ECO:0000256" key="1">
    <source>
        <dbReference type="SAM" id="MobiDB-lite"/>
    </source>
</evidence>
<sequence length="104" mass="11016">MHQQNIAAEHSLPNKIIPPEGTEERKGGAERWGQTERHQRHLWVIGGVGWVGGGSDHYLRCCAVGADSPQNNGNSPGGTVGCSVRCGEEITVATAHNTFTASSP</sequence>
<name>A0ABD2LPG4_9BILA</name>
<evidence type="ECO:0000313" key="2">
    <source>
        <dbReference type="EMBL" id="KAL3117140.1"/>
    </source>
</evidence>
<dbReference type="EMBL" id="JBICBT010000334">
    <property type="protein sequence ID" value="KAL3117140.1"/>
    <property type="molecule type" value="Genomic_DNA"/>
</dbReference>
<protein>
    <submittedName>
        <fullName evidence="2">Uncharacterized protein</fullName>
    </submittedName>
</protein>
<evidence type="ECO:0000313" key="3">
    <source>
        <dbReference type="Proteomes" id="UP001620626"/>
    </source>
</evidence>
<dbReference type="AlphaFoldDB" id="A0ABD2LPG4"/>
<comment type="caution">
    <text evidence="2">The sequence shown here is derived from an EMBL/GenBank/DDBJ whole genome shotgun (WGS) entry which is preliminary data.</text>
</comment>
<gene>
    <name evidence="2" type="ORF">niasHT_007543</name>
</gene>